<reference evidence="2 3" key="1">
    <citation type="submission" date="2019-10" db="EMBL/GenBank/DDBJ databases">
        <title>Draft Genome Sequence of Cytophagaceae sp. SJW1-29.</title>
        <authorList>
            <person name="Choi A."/>
        </authorList>
    </citation>
    <scope>NUCLEOTIDE SEQUENCE [LARGE SCALE GENOMIC DNA]</scope>
    <source>
        <strain evidence="2 3">SJW1-29</strain>
    </source>
</reference>
<dbReference type="Pfam" id="PF13529">
    <property type="entry name" value="Peptidase_C39_2"/>
    <property type="match status" value="1"/>
</dbReference>
<evidence type="ECO:0000313" key="3">
    <source>
        <dbReference type="Proteomes" id="UP000479293"/>
    </source>
</evidence>
<dbReference type="Gene3D" id="3.90.70.10">
    <property type="entry name" value="Cysteine proteinases"/>
    <property type="match status" value="1"/>
</dbReference>
<dbReference type="InterPro" id="IPR039564">
    <property type="entry name" value="Peptidase_C39-like"/>
</dbReference>
<evidence type="ECO:0000259" key="1">
    <source>
        <dbReference type="Pfam" id="PF13529"/>
    </source>
</evidence>
<dbReference type="EMBL" id="WHLY01000002">
    <property type="protein sequence ID" value="MPR36066.1"/>
    <property type="molecule type" value="Genomic_DNA"/>
</dbReference>
<protein>
    <recommendedName>
        <fullName evidence="1">Peptidase C39-like domain-containing protein</fullName>
    </recommendedName>
</protein>
<feature type="domain" description="Peptidase C39-like" evidence="1">
    <location>
        <begin position="76"/>
        <end position="237"/>
    </location>
</feature>
<dbReference type="AlphaFoldDB" id="A0A7C9F856"/>
<evidence type="ECO:0000313" key="2">
    <source>
        <dbReference type="EMBL" id="MPR36066.1"/>
    </source>
</evidence>
<accession>A0A7C9F856</accession>
<name>A0A7C9F856_9BACT</name>
<keyword evidence="3" id="KW-1185">Reference proteome</keyword>
<gene>
    <name evidence="2" type="ORF">GBK04_22625</name>
</gene>
<proteinExistence type="predicted"/>
<dbReference type="Proteomes" id="UP000479293">
    <property type="component" value="Unassembled WGS sequence"/>
</dbReference>
<dbReference type="RefSeq" id="WP_152763651.1">
    <property type="nucleotide sequence ID" value="NZ_WHLY01000002.1"/>
</dbReference>
<sequence length="279" mass="30908">MGIVIIPGLPPTLRDVASKLYRYGYRLYKQGANTWLLTPPKGKLGMYITDDQLVVGLNKELREIEKEQGTLQLFTQFDTRWGKTVYGNKSTDTTMKEAGCGPTSLAIVIKYLMENDCLTEGDETICKTSSSITPIDTAKYAASHGRVSGHGTAGDPMIKGISGQWAGYDGTRVSLDEAVFYLQQGKLIIFLCKSCKGYGLKAKLSDKPKVTYAGHYMVLSGVEGTNGPDQLFSVMDPGRNENKAMHYIRRKELETKAGGFWWVFKKQEPAMMVCLPEES</sequence>
<comment type="caution">
    <text evidence="2">The sequence shown here is derived from an EMBL/GenBank/DDBJ whole genome shotgun (WGS) entry which is preliminary data.</text>
</comment>
<organism evidence="2 3">
    <name type="scientific">Salmonirosea aquatica</name>
    <dbReference type="NCBI Taxonomy" id="2654236"/>
    <lineage>
        <taxon>Bacteria</taxon>
        <taxon>Pseudomonadati</taxon>
        <taxon>Bacteroidota</taxon>
        <taxon>Cytophagia</taxon>
        <taxon>Cytophagales</taxon>
        <taxon>Spirosomataceae</taxon>
        <taxon>Salmonirosea</taxon>
    </lineage>
</organism>